<name>A0ABR2RVK5_9ROSI</name>
<comment type="caution">
    <text evidence="1">The sequence shown here is derived from an EMBL/GenBank/DDBJ whole genome shotgun (WGS) entry which is preliminary data.</text>
</comment>
<keyword evidence="2" id="KW-1185">Reference proteome</keyword>
<sequence length="226" mass="25912">MEILDSQAFTELVVLLWNIWNRSNLQAHYEKVPPTWLTIINAKNLQENFQAARVVTSMRQDNRIHGHQWKKPTGTKIKVITNVSDASRAEAFKCLEAILLQLIVDEQMLSFKAMRLTGVLAKSGHLKSELFKAWCVGPSKKSHWKLNSVAVKMRICITLGDCNTKYFHGNNKQRQPKNRISSVIVSDGEWCHGKDTLKVKVEAVKFFKTIYSMDAFRCVFSTKFIP</sequence>
<evidence type="ECO:0000313" key="1">
    <source>
        <dbReference type="EMBL" id="KAK9016774.1"/>
    </source>
</evidence>
<organism evidence="1 2">
    <name type="scientific">Hibiscus sabdariffa</name>
    <name type="common">roselle</name>
    <dbReference type="NCBI Taxonomy" id="183260"/>
    <lineage>
        <taxon>Eukaryota</taxon>
        <taxon>Viridiplantae</taxon>
        <taxon>Streptophyta</taxon>
        <taxon>Embryophyta</taxon>
        <taxon>Tracheophyta</taxon>
        <taxon>Spermatophyta</taxon>
        <taxon>Magnoliopsida</taxon>
        <taxon>eudicotyledons</taxon>
        <taxon>Gunneridae</taxon>
        <taxon>Pentapetalae</taxon>
        <taxon>rosids</taxon>
        <taxon>malvids</taxon>
        <taxon>Malvales</taxon>
        <taxon>Malvaceae</taxon>
        <taxon>Malvoideae</taxon>
        <taxon>Hibiscus</taxon>
    </lineage>
</organism>
<proteinExistence type="predicted"/>
<dbReference type="Proteomes" id="UP001396334">
    <property type="component" value="Unassembled WGS sequence"/>
</dbReference>
<evidence type="ECO:0000313" key="2">
    <source>
        <dbReference type="Proteomes" id="UP001396334"/>
    </source>
</evidence>
<dbReference type="EMBL" id="JBBPBN010000020">
    <property type="protein sequence ID" value="KAK9016774.1"/>
    <property type="molecule type" value="Genomic_DNA"/>
</dbReference>
<gene>
    <name evidence="1" type="ORF">V6N11_079268</name>
</gene>
<protein>
    <submittedName>
        <fullName evidence="1">Uncharacterized protein</fullName>
    </submittedName>
</protein>
<accession>A0ABR2RVK5</accession>
<reference evidence="1 2" key="1">
    <citation type="journal article" date="2024" name="G3 (Bethesda)">
        <title>Genome assembly of Hibiscus sabdariffa L. provides insights into metabolisms of medicinal natural products.</title>
        <authorList>
            <person name="Kim T."/>
        </authorList>
    </citation>
    <scope>NUCLEOTIDE SEQUENCE [LARGE SCALE GENOMIC DNA]</scope>
    <source>
        <strain evidence="1">TK-2024</strain>
        <tissue evidence="1">Old leaves</tissue>
    </source>
</reference>